<reference evidence="11" key="1">
    <citation type="submission" date="2020-07" db="EMBL/GenBank/DDBJ databases">
        <title>Genome sequence and genetic diversity analysis of an under-domesticated orphan crop, white fonio (Digitaria exilis).</title>
        <authorList>
            <person name="Bennetzen J.L."/>
            <person name="Chen S."/>
            <person name="Ma X."/>
            <person name="Wang X."/>
            <person name="Yssel A.E.J."/>
            <person name="Chaluvadi S.R."/>
            <person name="Johnson M."/>
            <person name="Gangashetty P."/>
            <person name="Hamidou F."/>
            <person name="Sanogo M.D."/>
            <person name="Zwaenepoel A."/>
            <person name="Wallace J."/>
            <person name="Van De Peer Y."/>
            <person name="Van Deynze A."/>
        </authorList>
    </citation>
    <scope>NUCLEOTIDE SEQUENCE</scope>
    <source>
        <tissue evidence="11">Leaves</tissue>
    </source>
</reference>
<gene>
    <name evidence="11" type="ORF">HU200_030165</name>
</gene>
<keyword evidence="7" id="KW-0131">Cell cycle</keyword>
<evidence type="ECO:0000313" key="12">
    <source>
        <dbReference type="Proteomes" id="UP000636709"/>
    </source>
</evidence>
<dbReference type="Gene3D" id="1.10.418.60">
    <property type="entry name" value="Ncd80 complex, Nuf2 subunit"/>
    <property type="match status" value="1"/>
</dbReference>
<dbReference type="InterPro" id="IPR005549">
    <property type="entry name" value="Kinetochore_Nuf2_N"/>
</dbReference>
<evidence type="ECO:0000256" key="7">
    <source>
        <dbReference type="ARBA" id="ARBA00023306"/>
    </source>
</evidence>
<dbReference type="OrthoDB" id="8194677at2759"/>
<feature type="coiled-coil region" evidence="9">
    <location>
        <begin position="329"/>
        <end position="392"/>
    </location>
</feature>
<comment type="subcellular location">
    <subcellularLocation>
        <location evidence="1">Chromosome</location>
        <location evidence="1">Centromere</location>
    </subcellularLocation>
</comment>
<dbReference type="GO" id="GO:0031262">
    <property type="term" value="C:Ndc80 complex"/>
    <property type="evidence" value="ECO:0007669"/>
    <property type="project" value="InterPro"/>
</dbReference>
<evidence type="ECO:0000256" key="1">
    <source>
        <dbReference type="ARBA" id="ARBA00004584"/>
    </source>
</evidence>
<feature type="domain" description="Kinetochore protein Nuf2 N-terminal" evidence="10">
    <location>
        <begin position="4"/>
        <end position="144"/>
    </location>
</feature>
<keyword evidence="12" id="KW-1185">Reference proteome</keyword>
<dbReference type="Pfam" id="PF03800">
    <property type="entry name" value="Nuf2"/>
    <property type="match status" value="1"/>
</dbReference>
<evidence type="ECO:0000256" key="2">
    <source>
        <dbReference type="ARBA" id="ARBA00005498"/>
    </source>
</evidence>
<evidence type="ECO:0000256" key="9">
    <source>
        <dbReference type="SAM" id="Coils"/>
    </source>
</evidence>
<evidence type="ECO:0000313" key="11">
    <source>
        <dbReference type="EMBL" id="KAF8708777.1"/>
    </source>
</evidence>
<dbReference type="EMBL" id="JACEFO010001756">
    <property type="protein sequence ID" value="KAF8708777.1"/>
    <property type="molecule type" value="Genomic_DNA"/>
</dbReference>
<proteinExistence type="inferred from homology"/>
<dbReference type="PANTHER" id="PTHR48441:SF1">
    <property type="entry name" value="NT-3"/>
    <property type="match status" value="1"/>
</dbReference>
<evidence type="ECO:0000256" key="3">
    <source>
        <dbReference type="ARBA" id="ARBA00022454"/>
    </source>
</evidence>
<dbReference type="Proteomes" id="UP000636709">
    <property type="component" value="Unassembled WGS sequence"/>
</dbReference>
<sequence length="455" mass="52055">MATNFSFPEMSPAEIAEALHTFGIAPTANLRAEDIANPQPELLPSVLALFLTEIAGSHDSDDQLGFDLLQVLDNPEHHMRAIGLRDLYRKARDFLDSIYFGGLTLRDLLRPHPRRVVDILSAIVNFLHFRHEKVALLDTIINEYPGWEDQLTDLRARIAEHEKKKADHAYKEQMQEPVAQQLEAEVNVLKQKIQEYNTQQLALRSRAKAMDEKKDEILAKISQADFELIKQSQENSKLLSKVVQSPDKLQSTLEEKKRVRDELKTMEKMAMHEVQDKTNTFEMYTKACEKISKHFSKISALHEISTAAKASEKEAKANRAKISDQSLEIDTLRLKAAEWQSKVQETEDRLKAKDKERDLRIGENKRKMTTLKSEFESELKCLADKEKEIEEKIAKSIDVCSQADSVEEAGRKKREEIFATFGQFCEAANLYMDRMDCSIREVDEASMALTTQTEG</sequence>
<accession>A0A835BSZ9</accession>
<feature type="coiled-coil region" evidence="9">
    <location>
        <begin position="144"/>
        <end position="199"/>
    </location>
</feature>
<dbReference type="AlphaFoldDB" id="A0A835BSZ9"/>
<protein>
    <recommendedName>
        <fullName evidence="10">Kinetochore protein Nuf2 N-terminal domain-containing protein</fullName>
    </recommendedName>
</protein>
<dbReference type="InterPro" id="IPR038275">
    <property type="entry name" value="Nuf2_N_sf"/>
</dbReference>
<evidence type="ECO:0000256" key="8">
    <source>
        <dbReference type="ARBA" id="ARBA00023328"/>
    </source>
</evidence>
<evidence type="ECO:0000256" key="6">
    <source>
        <dbReference type="ARBA" id="ARBA00023054"/>
    </source>
</evidence>
<comment type="caution">
    <text evidence="11">The sequence shown here is derived from an EMBL/GenBank/DDBJ whole genome shotgun (WGS) entry which is preliminary data.</text>
</comment>
<keyword evidence="4" id="KW-0132">Cell division</keyword>
<keyword evidence="5" id="KW-0498">Mitosis</keyword>
<dbReference type="PANTHER" id="PTHR48441">
    <property type="match status" value="1"/>
</dbReference>
<keyword evidence="6 9" id="KW-0175">Coiled coil</keyword>
<comment type="similarity">
    <text evidence="2">Belongs to the NUF2 family.</text>
</comment>
<keyword evidence="3" id="KW-0158">Chromosome</keyword>
<keyword evidence="8" id="KW-0137">Centromere</keyword>
<evidence type="ECO:0000256" key="5">
    <source>
        <dbReference type="ARBA" id="ARBA00022776"/>
    </source>
</evidence>
<evidence type="ECO:0000256" key="4">
    <source>
        <dbReference type="ARBA" id="ARBA00022618"/>
    </source>
</evidence>
<name>A0A835BSZ9_9POAL</name>
<organism evidence="11 12">
    <name type="scientific">Digitaria exilis</name>
    <dbReference type="NCBI Taxonomy" id="1010633"/>
    <lineage>
        <taxon>Eukaryota</taxon>
        <taxon>Viridiplantae</taxon>
        <taxon>Streptophyta</taxon>
        <taxon>Embryophyta</taxon>
        <taxon>Tracheophyta</taxon>
        <taxon>Spermatophyta</taxon>
        <taxon>Magnoliopsida</taxon>
        <taxon>Liliopsida</taxon>
        <taxon>Poales</taxon>
        <taxon>Poaceae</taxon>
        <taxon>PACMAD clade</taxon>
        <taxon>Panicoideae</taxon>
        <taxon>Panicodae</taxon>
        <taxon>Paniceae</taxon>
        <taxon>Anthephorinae</taxon>
        <taxon>Digitaria</taxon>
    </lineage>
</organism>
<dbReference type="GO" id="GO:0051301">
    <property type="term" value="P:cell division"/>
    <property type="evidence" value="ECO:0007669"/>
    <property type="project" value="UniProtKB-KW"/>
</dbReference>
<evidence type="ECO:0000259" key="10">
    <source>
        <dbReference type="Pfam" id="PF03800"/>
    </source>
</evidence>